<dbReference type="SUPFAM" id="SSF161111">
    <property type="entry name" value="Cation efflux protein transmembrane domain-like"/>
    <property type="match status" value="1"/>
</dbReference>
<dbReference type="InterPro" id="IPR058533">
    <property type="entry name" value="Cation_efflux_TM"/>
</dbReference>
<evidence type="ECO:0000259" key="8">
    <source>
        <dbReference type="Pfam" id="PF01545"/>
    </source>
</evidence>
<reference evidence="10 11" key="1">
    <citation type="submission" date="2021-03" db="EMBL/GenBank/DDBJ databases">
        <title>Genomic Encyclopedia of Type Strains, Phase IV (KMG-IV): sequencing the most valuable type-strain genomes for metagenomic binning, comparative biology and taxonomic classification.</title>
        <authorList>
            <person name="Goeker M."/>
        </authorList>
    </citation>
    <scope>NUCLEOTIDE SEQUENCE [LARGE SCALE GENOMIC DNA]</scope>
    <source>
        <strain evidence="10 11">DSM 28650</strain>
    </source>
</reference>
<dbReference type="Gene3D" id="1.20.1510.10">
    <property type="entry name" value="Cation efflux protein transmembrane domain"/>
    <property type="match status" value="1"/>
</dbReference>
<dbReference type="PANTHER" id="PTHR43840">
    <property type="entry name" value="MITOCHONDRIAL METAL TRANSPORTER 1-RELATED"/>
    <property type="match status" value="1"/>
</dbReference>
<evidence type="ECO:0000256" key="7">
    <source>
        <dbReference type="SAM" id="Phobius"/>
    </source>
</evidence>
<dbReference type="Gene3D" id="3.30.70.1350">
    <property type="entry name" value="Cation efflux protein, cytoplasmic domain"/>
    <property type="match status" value="1"/>
</dbReference>
<dbReference type="InterPro" id="IPR027469">
    <property type="entry name" value="Cation_efflux_TMD_sf"/>
</dbReference>
<dbReference type="InterPro" id="IPR002524">
    <property type="entry name" value="Cation_efflux"/>
</dbReference>
<dbReference type="EMBL" id="JAGGLL010000003">
    <property type="protein sequence ID" value="MBP2020781.1"/>
    <property type="molecule type" value="Genomic_DNA"/>
</dbReference>
<sequence length="300" mass="33273">MIKNNFAKIKKVLWVILFANIFVAILKIIIGSLINSTSMSADGFHSLTDGSSNIVGLIGISLASKPEDAEHPYGHKKFEMLSGLFIAGMLLVIGVKVIISAIDRFINPVPLKITSDSIIALILTIIVNIFVCKFEFNQGKKLNSYILTSDSLHTRSDVFVSIGVLVTLICVKLGLPPVIDSIASFIVSIFILQSSYEIFKSASGILVDKAIIQSERVEGVILSFKEVKDVHKIRSRGINSEIYLDMHIKLEANMSVAQCHSLVRQIEEKVRKEVDSNIQMIVHIEPFYNNEPSAFRNEIV</sequence>
<dbReference type="InterPro" id="IPR027470">
    <property type="entry name" value="Cation_efflux_CTD"/>
</dbReference>
<evidence type="ECO:0000256" key="5">
    <source>
        <dbReference type="ARBA" id="ARBA00022989"/>
    </source>
</evidence>
<gene>
    <name evidence="10" type="ORF">J2Z44_000565</name>
</gene>
<feature type="transmembrane region" description="Helical" evidence="7">
    <location>
        <begin position="84"/>
        <end position="106"/>
    </location>
</feature>
<keyword evidence="3" id="KW-0813">Transport</keyword>
<comment type="subcellular location">
    <subcellularLocation>
        <location evidence="1">Membrane</location>
        <topology evidence="1">Multi-pass membrane protein</topology>
    </subcellularLocation>
</comment>
<dbReference type="Pfam" id="PF16916">
    <property type="entry name" value="ZT_dimer"/>
    <property type="match status" value="1"/>
</dbReference>
<comment type="caution">
    <text evidence="10">The sequence shown here is derived from an EMBL/GenBank/DDBJ whole genome shotgun (WGS) entry which is preliminary data.</text>
</comment>
<keyword evidence="6 7" id="KW-0472">Membrane</keyword>
<name>A0ABS4K0L3_9CLOT</name>
<evidence type="ECO:0000313" key="11">
    <source>
        <dbReference type="Proteomes" id="UP001519308"/>
    </source>
</evidence>
<dbReference type="RefSeq" id="WP_021284080.1">
    <property type="nucleotide sequence ID" value="NZ_JAGGLL010000003.1"/>
</dbReference>
<feature type="transmembrane region" description="Helical" evidence="7">
    <location>
        <begin position="118"/>
        <end position="136"/>
    </location>
</feature>
<accession>A0ABS4K0L3</accession>
<protein>
    <submittedName>
        <fullName evidence="10">Cation diffusion facilitator family transporter</fullName>
    </submittedName>
</protein>
<keyword evidence="5 7" id="KW-1133">Transmembrane helix</keyword>
<evidence type="ECO:0000256" key="6">
    <source>
        <dbReference type="ARBA" id="ARBA00023136"/>
    </source>
</evidence>
<feature type="domain" description="Cation efflux protein cytoplasmic" evidence="9">
    <location>
        <begin position="215"/>
        <end position="287"/>
    </location>
</feature>
<evidence type="ECO:0000256" key="2">
    <source>
        <dbReference type="ARBA" id="ARBA00008114"/>
    </source>
</evidence>
<keyword evidence="4 7" id="KW-0812">Transmembrane</keyword>
<dbReference type="SUPFAM" id="SSF160240">
    <property type="entry name" value="Cation efflux protein cytoplasmic domain-like"/>
    <property type="match status" value="1"/>
</dbReference>
<feature type="transmembrane region" description="Helical" evidence="7">
    <location>
        <begin position="12"/>
        <end position="34"/>
    </location>
</feature>
<organism evidence="10 11">
    <name type="scientific">Clostridium punense</name>
    <dbReference type="NCBI Taxonomy" id="1054297"/>
    <lineage>
        <taxon>Bacteria</taxon>
        <taxon>Bacillati</taxon>
        <taxon>Bacillota</taxon>
        <taxon>Clostridia</taxon>
        <taxon>Eubacteriales</taxon>
        <taxon>Clostridiaceae</taxon>
        <taxon>Clostridium</taxon>
    </lineage>
</organism>
<evidence type="ECO:0000256" key="3">
    <source>
        <dbReference type="ARBA" id="ARBA00022448"/>
    </source>
</evidence>
<dbReference type="PANTHER" id="PTHR43840:SF15">
    <property type="entry name" value="MITOCHONDRIAL METAL TRANSPORTER 1-RELATED"/>
    <property type="match status" value="1"/>
</dbReference>
<keyword evidence="11" id="KW-1185">Reference proteome</keyword>
<evidence type="ECO:0000256" key="1">
    <source>
        <dbReference type="ARBA" id="ARBA00004141"/>
    </source>
</evidence>
<dbReference type="NCBIfam" id="TIGR01297">
    <property type="entry name" value="CDF"/>
    <property type="match status" value="1"/>
</dbReference>
<dbReference type="Pfam" id="PF01545">
    <property type="entry name" value="Cation_efflux"/>
    <property type="match status" value="1"/>
</dbReference>
<evidence type="ECO:0000259" key="9">
    <source>
        <dbReference type="Pfam" id="PF16916"/>
    </source>
</evidence>
<dbReference type="InterPro" id="IPR050291">
    <property type="entry name" value="CDF_Transporter"/>
</dbReference>
<evidence type="ECO:0000313" key="10">
    <source>
        <dbReference type="EMBL" id="MBP2020781.1"/>
    </source>
</evidence>
<dbReference type="Proteomes" id="UP001519308">
    <property type="component" value="Unassembled WGS sequence"/>
</dbReference>
<proteinExistence type="inferred from homology"/>
<feature type="domain" description="Cation efflux protein transmembrane" evidence="8">
    <location>
        <begin position="13"/>
        <end position="207"/>
    </location>
</feature>
<dbReference type="InterPro" id="IPR036837">
    <property type="entry name" value="Cation_efflux_CTD_sf"/>
</dbReference>
<comment type="similarity">
    <text evidence="2">Belongs to the cation diffusion facilitator (CDF) transporter (TC 2.A.4) family.</text>
</comment>
<evidence type="ECO:0000256" key="4">
    <source>
        <dbReference type="ARBA" id="ARBA00022692"/>
    </source>
</evidence>